<evidence type="ECO:0000256" key="3">
    <source>
        <dbReference type="ARBA" id="ARBA00023002"/>
    </source>
</evidence>
<evidence type="ECO:0000313" key="6">
    <source>
        <dbReference type="EMBL" id="KAA1425144.1"/>
    </source>
</evidence>
<dbReference type="PANTHER" id="PTHR43563">
    <property type="entry name" value="AMINE OXIDASE"/>
    <property type="match status" value="1"/>
</dbReference>
<dbReference type="RefSeq" id="WP_149768318.1">
    <property type="nucleotide sequence ID" value="NZ_VDFQ02000001.1"/>
</dbReference>
<name>A0A5Q6S420_9ACTN</name>
<dbReference type="EMBL" id="VDFQ02000001">
    <property type="protein sequence ID" value="KAA1425144.1"/>
    <property type="molecule type" value="Genomic_DNA"/>
</dbReference>
<feature type="binding site" evidence="4">
    <location>
        <position position="246"/>
    </location>
    <ligand>
        <name>FAD</name>
        <dbReference type="ChEBI" id="CHEBI:57692"/>
    </ligand>
</feature>
<sequence length="462" mass="49019">MANVDVVVVGAGVSGLVTADRVRAAGRTVVVLEARGRVGGRTLSEPVPPVGTDSEADPKPLAGLVVDSGAGWVAPDQTLLLAELERFGIATTPQVRPGDALMSMRGKSRRYTDAARSFDPVTTADIAQGMLRFSAAAEKVDVAAPWRGEHAARYDAQTFESWIRRTCLTGKGRDYFRLACEAVLATAPQNVSLLHVLFYAQSGGGLLHLLTTGGGAHDARVVGGMQQVAERLAEDLGQWVRLYEPVSTIMHDADGISVHSESGATTAHRVVVTVPPALASSIDYLPGLPQDRTLLTQRMPHGSVVKVHAVYRRPFWRDAALSGEIASDQGPTKVVFDTSPPDDAYGVLTVLVDGEDAVRLGSMDADRARDAVLRGLASHLGPKAMDPVGYLAKDWTAEEWTRGCYGAHLPPGAWTQVGSALRTPVGRIHWAGTETAERWCGYVDGAIASGERAAAEVLAALP</sequence>
<dbReference type="PANTHER" id="PTHR43563:SF1">
    <property type="entry name" value="AMINE OXIDASE [FLAVIN-CONTAINING] B"/>
    <property type="match status" value="1"/>
</dbReference>
<dbReference type="InterPro" id="IPR050703">
    <property type="entry name" value="Flavin_MAO"/>
</dbReference>
<comment type="similarity">
    <text evidence="2">Belongs to the flavin monoamine oxidase family.</text>
</comment>
<evidence type="ECO:0000256" key="2">
    <source>
        <dbReference type="ARBA" id="ARBA00005995"/>
    </source>
</evidence>
<dbReference type="InterPro" id="IPR001613">
    <property type="entry name" value="Flavin_amine_oxidase"/>
</dbReference>
<comment type="cofactor">
    <cofactor evidence="1">
        <name>FAD</name>
        <dbReference type="ChEBI" id="CHEBI:57692"/>
    </cofactor>
</comment>
<comment type="caution">
    <text evidence="6">The sequence shown here is derived from an EMBL/GenBank/DDBJ whole genome shotgun (WGS) entry which is preliminary data.</text>
</comment>
<protein>
    <submittedName>
        <fullName evidence="6">NAD(P)-binding protein</fullName>
    </submittedName>
</protein>
<accession>A0A5Q6S420</accession>
<proteinExistence type="inferred from homology"/>
<feature type="binding site" evidence="4">
    <location>
        <begin position="33"/>
        <end position="34"/>
    </location>
    <ligand>
        <name>FAD</name>
        <dbReference type="ChEBI" id="CHEBI:57692"/>
    </ligand>
</feature>
<feature type="binding site" evidence="4">
    <location>
        <position position="434"/>
    </location>
    <ligand>
        <name>FAD</name>
        <dbReference type="ChEBI" id="CHEBI:57692"/>
    </ligand>
</feature>
<keyword evidence="3" id="KW-0560">Oxidoreductase</keyword>
<evidence type="ECO:0000256" key="1">
    <source>
        <dbReference type="ARBA" id="ARBA00001974"/>
    </source>
</evidence>
<organism evidence="6 7">
    <name type="scientific">Mumia zhuanghuii</name>
    <dbReference type="NCBI Taxonomy" id="2585211"/>
    <lineage>
        <taxon>Bacteria</taxon>
        <taxon>Bacillati</taxon>
        <taxon>Actinomycetota</taxon>
        <taxon>Actinomycetes</taxon>
        <taxon>Propionibacteriales</taxon>
        <taxon>Nocardioidaceae</taxon>
        <taxon>Mumia</taxon>
    </lineage>
</organism>
<dbReference type="InterPro" id="IPR002937">
    <property type="entry name" value="Amino_oxidase"/>
</dbReference>
<dbReference type="InterPro" id="IPR036188">
    <property type="entry name" value="FAD/NAD-bd_sf"/>
</dbReference>
<dbReference type="SUPFAM" id="SSF51905">
    <property type="entry name" value="FAD/NAD(P)-binding domain"/>
    <property type="match status" value="1"/>
</dbReference>
<feature type="binding site" evidence="4">
    <location>
        <position position="14"/>
    </location>
    <ligand>
        <name>FAD</name>
        <dbReference type="ChEBI" id="CHEBI:57692"/>
    </ligand>
</feature>
<dbReference type="Gene3D" id="3.50.50.60">
    <property type="entry name" value="FAD/NAD(P)-binding domain"/>
    <property type="match status" value="1"/>
</dbReference>
<dbReference type="OrthoDB" id="337830at2"/>
<dbReference type="SUPFAM" id="SSF54373">
    <property type="entry name" value="FAD-linked reductases, C-terminal domain"/>
    <property type="match status" value="1"/>
</dbReference>
<dbReference type="Pfam" id="PF01593">
    <property type="entry name" value="Amino_oxidase"/>
    <property type="match status" value="1"/>
</dbReference>
<reference evidence="6 7" key="1">
    <citation type="submission" date="2019-09" db="EMBL/GenBank/DDBJ databases">
        <title>Mumia zhuanghuii sp. nov. isolated from the intestinal contents of plateau pika (Ochotona curzoniae) in the Qinghai-Tibet plateau of China.</title>
        <authorList>
            <person name="Tian Z."/>
        </authorList>
    </citation>
    <scope>NUCLEOTIDE SEQUENCE [LARGE SCALE GENOMIC DNA]</scope>
    <source>
        <strain evidence="7">350</strain>
    </source>
</reference>
<gene>
    <name evidence="6" type="ORF">FE697_004515</name>
</gene>
<evidence type="ECO:0000256" key="4">
    <source>
        <dbReference type="PIRSR" id="PIRSR601613-1"/>
    </source>
</evidence>
<feature type="domain" description="Amine oxidase" evidence="5">
    <location>
        <begin position="13"/>
        <end position="458"/>
    </location>
</feature>
<dbReference type="Proteomes" id="UP000307768">
    <property type="component" value="Unassembled WGS sequence"/>
</dbReference>
<evidence type="ECO:0000259" key="5">
    <source>
        <dbReference type="Pfam" id="PF01593"/>
    </source>
</evidence>
<evidence type="ECO:0000313" key="7">
    <source>
        <dbReference type="Proteomes" id="UP000307768"/>
    </source>
</evidence>
<dbReference type="GO" id="GO:0016491">
    <property type="term" value="F:oxidoreductase activity"/>
    <property type="evidence" value="ECO:0007669"/>
    <property type="project" value="UniProtKB-KW"/>
</dbReference>
<dbReference type="AlphaFoldDB" id="A0A5Q6S420"/>
<dbReference type="PRINTS" id="PR00757">
    <property type="entry name" value="AMINEOXDASEF"/>
</dbReference>